<organism evidence="1 2">
    <name type="scientific">Ciceribacter ferrooxidans</name>
    <dbReference type="NCBI Taxonomy" id="2509717"/>
    <lineage>
        <taxon>Bacteria</taxon>
        <taxon>Pseudomonadati</taxon>
        <taxon>Pseudomonadota</taxon>
        <taxon>Alphaproteobacteria</taxon>
        <taxon>Hyphomicrobiales</taxon>
        <taxon>Rhizobiaceae</taxon>
        <taxon>Ciceribacter</taxon>
    </lineage>
</organism>
<proteinExistence type="predicted"/>
<comment type="caution">
    <text evidence="1">The sequence shown here is derived from an EMBL/GenBank/DDBJ whole genome shotgun (WGS) entry which is preliminary data.</text>
</comment>
<sequence length="263" mass="28179">MNDKTPIPSDEELTAFIDGELDPVDHARIAQALCDNPEAAERLAFLERAGLLPLRESFAALLDETPRRNLEGMLAAIPRQDAAEPKNVARRSFITAIAASVAAGIVVDRAWMRFAEPSAVGESAEWRDAVAQYMALYTAETLGAARPGREAAAAQLAIVNERLGLSLTPEAIALPGSEFKHAQILAYDDRPLAQILYLDPEGRPLALCIFASGTAGAMIASERRYALDIAFWSNGRHAAMLIGHLPAGDILGLAEGVSRRIAA</sequence>
<evidence type="ECO:0000313" key="1">
    <source>
        <dbReference type="EMBL" id="RYB96843.1"/>
    </source>
</evidence>
<accession>A0A4Q2S8V5</accession>
<dbReference type="EMBL" id="SDVB01000412">
    <property type="protein sequence ID" value="RYB96843.1"/>
    <property type="molecule type" value="Genomic_DNA"/>
</dbReference>
<reference evidence="1 2" key="1">
    <citation type="submission" date="2019-01" db="EMBL/GenBank/DDBJ databases">
        <authorList>
            <person name="Deng T."/>
        </authorList>
    </citation>
    <scope>NUCLEOTIDE SEQUENCE [LARGE SCALE GENOMIC DNA]</scope>
    <source>
        <strain evidence="1 2">F8825</strain>
    </source>
</reference>
<evidence type="ECO:0000313" key="2">
    <source>
        <dbReference type="Proteomes" id="UP000291088"/>
    </source>
</evidence>
<dbReference type="AlphaFoldDB" id="A0A4Q2S8V5"/>
<dbReference type="RefSeq" id="WP_129334565.1">
    <property type="nucleotide sequence ID" value="NZ_SDVB01000412.1"/>
</dbReference>
<dbReference type="OrthoDB" id="7006010at2"/>
<name>A0A4Q2S8V5_9HYPH</name>
<dbReference type="Proteomes" id="UP000291088">
    <property type="component" value="Unassembled WGS sequence"/>
</dbReference>
<protein>
    <submittedName>
        <fullName evidence="1">Anti-sigma factor</fullName>
    </submittedName>
</protein>
<keyword evidence="2" id="KW-1185">Reference proteome</keyword>
<gene>
    <name evidence="1" type="ORF">EUU22_24395</name>
</gene>